<gene>
    <name evidence="9" type="ordered locus">Awo_c20200</name>
</gene>
<evidence type="ECO:0000313" key="10">
    <source>
        <dbReference type="Proteomes" id="UP000007177"/>
    </source>
</evidence>
<dbReference type="Gene3D" id="1.10.10.10">
    <property type="entry name" value="Winged helix-like DNA-binding domain superfamily/Winged helix DNA-binding domain"/>
    <property type="match status" value="1"/>
</dbReference>
<evidence type="ECO:0000256" key="4">
    <source>
        <dbReference type="ARBA" id="ARBA00023163"/>
    </source>
</evidence>
<accession>H6LKK6</accession>
<dbReference type="PRINTS" id="PR00598">
    <property type="entry name" value="HTHMARR"/>
</dbReference>
<dbReference type="Pfam" id="PF22381">
    <property type="entry name" value="Staph_reg_Sar_Rot"/>
    <property type="match status" value="1"/>
</dbReference>
<dbReference type="GO" id="GO:0003700">
    <property type="term" value="F:DNA-binding transcription factor activity"/>
    <property type="evidence" value="ECO:0007669"/>
    <property type="project" value="InterPro"/>
</dbReference>
<dbReference type="InterPro" id="IPR036390">
    <property type="entry name" value="WH_DNA-bd_sf"/>
</dbReference>
<organism evidence="9 10">
    <name type="scientific">Acetobacterium woodii (strain ATCC 29683 / DSM 1030 / JCM 2381 / KCTC 1655 / WB1)</name>
    <dbReference type="NCBI Taxonomy" id="931626"/>
    <lineage>
        <taxon>Bacteria</taxon>
        <taxon>Bacillati</taxon>
        <taxon>Bacillota</taxon>
        <taxon>Clostridia</taxon>
        <taxon>Eubacteriales</taxon>
        <taxon>Eubacteriaceae</taxon>
        <taxon>Acetobacterium</taxon>
    </lineage>
</organism>
<reference evidence="9 10" key="2">
    <citation type="journal article" date="2012" name="PLoS ONE">
        <title>An ancient pathway combining carbon dioxide fixation with the generation and utilization of a sodium ion gradient for ATP synthesis.</title>
        <authorList>
            <person name="Poehlein A."/>
            <person name="Schmidt S."/>
            <person name="Kaster A.K."/>
            <person name="Goenrich M."/>
            <person name="Vollmers J."/>
            <person name="Thurmer A."/>
            <person name="Bertsch J."/>
            <person name="Schuchmann K."/>
            <person name="Voigt B."/>
            <person name="Hecker M."/>
            <person name="Daniel R."/>
            <person name="Thauer R.K."/>
            <person name="Gottschalk G."/>
            <person name="Muller V."/>
        </authorList>
    </citation>
    <scope>NUCLEOTIDE SEQUENCE [LARGE SCALE GENOMIC DNA]</scope>
    <source>
        <strain evidence="10">ATCC 29683 / DSM 1030 / JCM 2381 / KCTC 1655 / WB1</strain>
    </source>
</reference>
<dbReference type="KEGG" id="awo:Awo_c20200"/>
<evidence type="ECO:0000256" key="5">
    <source>
        <dbReference type="ARBA" id="ARBA00046337"/>
    </source>
</evidence>
<reference evidence="10" key="1">
    <citation type="submission" date="2011-07" db="EMBL/GenBank/DDBJ databases">
        <title>Complete genome sequence of Acetobacterium woodii.</title>
        <authorList>
            <person name="Poehlein A."/>
            <person name="Schmidt S."/>
            <person name="Kaster A.-K."/>
            <person name="Goenrich M."/>
            <person name="Vollmers J."/>
            <person name="Thuermer A."/>
            <person name="Gottschalk G."/>
            <person name="Thauer R.K."/>
            <person name="Daniel R."/>
            <person name="Mueller V."/>
        </authorList>
    </citation>
    <scope>NUCLEOTIDE SEQUENCE [LARGE SCALE GENOMIC DNA]</scope>
    <source>
        <strain evidence="10">ATCC 29683 / DSM 1030 / JCM 2381 / KCTC 1655 / WB1</strain>
    </source>
</reference>
<evidence type="ECO:0000256" key="3">
    <source>
        <dbReference type="ARBA" id="ARBA00023125"/>
    </source>
</evidence>
<evidence type="ECO:0000256" key="1">
    <source>
        <dbReference type="ARBA" id="ARBA00004496"/>
    </source>
</evidence>
<dbReference type="SMART" id="SM00347">
    <property type="entry name" value="HTH_MARR"/>
    <property type="match status" value="1"/>
</dbReference>
<dbReference type="AlphaFoldDB" id="H6LKK6"/>
<evidence type="ECO:0000313" key="9">
    <source>
        <dbReference type="EMBL" id="AFA48798.1"/>
    </source>
</evidence>
<sequence length="151" mass="17832">MLSNENKIKNDSFIFGRIIKQLNNIMDIRFNRILKQWDLTASQFYVIVYLLDNQATEVNQKNLEDVFHLKGPTVTGIVNRLVEKNFIIRHTNCHDRRVNYLVLTEKGRELEPIIFFEIDRLEKETLQGITNEQIDLLDGILNQILQNIMDD</sequence>
<dbReference type="InterPro" id="IPR036388">
    <property type="entry name" value="WH-like_DNA-bd_sf"/>
</dbReference>
<dbReference type="HOGENOM" id="CLU_083287_18_7_9"/>
<keyword evidence="4" id="KW-0804">Transcription</keyword>
<dbReference type="SUPFAM" id="SSF46785">
    <property type="entry name" value="Winged helix' DNA-binding domain"/>
    <property type="match status" value="1"/>
</dbReference>
<dbReference type="PANTHER" id="PTHR42756">
    <property type="entry name" value="TRANSCRIPTIONAL REGULATOR, MARR"/>
    <property type="match status" value="1"/>
</dbReference>
<name>H6LKK6_ACEWD</name>
<dbReference type="EMBL" id="CP002987">
    <property type="protein sequence ID" value="AFA48798.1"/>
    <property type="molecule type" value="Genomic_DNA"/>
</dbReference>
<keyword evidence="10" id="KW-1185">Reference proteome</keyword>
<dbReference type="PANTHER" id="PTHR42756:SF1">
    <property type="entry name" value="TRANSCRIPTIONAL REPRESSOR OF EMRAB OPERON"/>
    <property type="match status" value="1"/>
</dbReference>
<evidence type="ECO:0000256" key="2">
    <source>
        <dbReference type="ARBA" id="ARBA00023015"/>
    </source>
</evidence>
<dbReference type="PROSITE" id="PS50995">
    <property type="entry name" value="HTH_MARR_2"/>
    <property type="match status" value="1"/>
</dbReference>
<dbReference type="Proteomes" id="UP000007177">
    <property type="component" value="Chromosome"/>
</dbReference>
<dbReference type="GO" id="GO:0003677">
    <property type="term" value="F:DNA binding"/>
    <property type="evidence" value="ECO:0007669"/>
    <property type="project" value="UniProtKB-KW"/>
</dbReference>
<evidence type="ECO:0000256" key="6">
    <source>
        <dbReference type="ARBA" id="ARBA00047188"/>
    </source>
</evidence>
<keyword evidence="2" id="KW-0805">Transcription regulation</keyword>
<dbReference type="eggNOG" id="COG1846">
    <property type="taxonomic scope" value="Bacteria"/>
</dbReference>
<evidence type="ECO:0000256" key="7">
    <source>
        <dbReference type="ARBA" id="ARBA00047207"/>
    </source>
</evidence>
<dbReference type="InterPro" id="IPR000835">
    <property type="entry name" value="HTH_MarR-typ"/>
</dbReference>
<protein>
    <recommendedName>
        <fullName evidence="6">HTH-type transcriptional regulator SarZ</fullName>
    </recommendedName>
    <alternativeName>
        <fullName evidence="7">Staphylococcal accessory regulator Z</fullName>
    </alternativeName>
</protein>
<dbReference type="RefSeq" id="WP_014356398.1">
    <property type="nucleotide sequence ID" value="NC_016894.1"/>
</dbReference>
<dbReference type="STRING" id="931626.Awo_c20200"/>
<comment type="similarity">
    <text evidence="5">Belongs to the SarZ family.</text>
</comment>
<comment type="subcellular location">
    <subcellularLocation>
        <location evidence="1">Cytoplasm</location>
    </subcellularLocation>
</comment>
<dbReference type="GO" id="GO:0005737">
    <property type="term" value="C:cytoplasm"/>
    <property type="evidence" value="ECO:0007669"/>
    <property type="project" value="UniProtKB-SubCell"/>
</dbReference>
<evidence type="ECO:0000259" key="8">
    <source>
        <dbReference type="PROSITE" id="PS50995"/>
    </source>
</evidence>
<dbReference type="OrthoDB" id="2297442at2"/>
<feature type="domain" description="HTH marR-type" evidence="8">
    <location>
        <begin position="12"/>
        <end position="146"/>
    </location>
</feature>
<dbReference type="InterPro" id="IPR055166">
    <property type="entry name" value="Transc_reg_Sar_Rot_HTH"/>
</dbReference>
<keyword evidence="3" id="KW-0238">DNA-binding</keyword>
<proteinExistence type="inferred from homology"/>